<feature type="signal peptide" evidence="1">
    <location>
        <begin position="1"/>
        <end position="19"/>
    </location>
</feature>
<gene>
    <name evidence="2" type="ORF">DICPUDRAFT_157222</name>
</gene>
<dbReference type="GO" id="GO:0032934">
    <property type="term" value="F:sterol binding"/>
    <property type="evidence" value="ECO:0000318"/>
    <property type="project" value="GO_Central"/>
</dbReference>
<name>F0ZYL1_DICPU</name>
<dbReference type="VEuPathDB" id="AmoebaDB:DICPUDRAFT_157222"/>
<dbReference type="GeneID" id="10508304"/>
<dbReference type="Proteomes" id="UP000001064">
    <property type="component" value="Unassembled WGS sequence"/>
</dbReference>
<sequence length="149" mass="17127">MKILFLIIVLFTFYNNATSFRWFDCSDGRGLLSIGNITAITDSHGTSHYNIEGYLNKEINNGSIQIDTYNMGTNQPNYYDEIKDFCNVFTNCPYKAGSFSESISFNMNNNNKNNNNNNNNNNLFFTTFLAIDEIDIKTLHPIFCFTIFN</sequence>
<keyword evidence="1" id="KW-0732">Signal</keyword>
<feature type="chain" id="PRO_5003262069" description="MD-2-related lipid-recognition domain-containing protein" evidence="1">
    <location>
        <begin position="20"/>
        <end position="149"/>
    </location>
</feature>
<accession>F0ZYL1</accession>
<dbReference type="InParanoid" id="F0ZYL1"/>
<dbReference type="EMBL" id="GL871286">
    <property type="protein sequence ID" value="EGC30979.1"/>
    <property type="molecule type" value="Genomic_DNA"/>
</dbReference>
<dbReference type="RefSeq" id="XP_003292506.1">
    <property type="nucleotide sequence ID" value="XM_003292458.1"/>
</dbReference>
<evidence type="ECO:0000313" key="3">
    <source>
        <dbReference type="Proteomes" id="UP000001064"/>
    </source>
</evidence>
<dbReference type="KEGG" id="dpp:DICPUDRAFT_157222"/>
<evidence type="ECO:0008006" key="4">
    <source>
        <dbReference type="Google" id="ProtNLM"/>
    </source>
</evidence>
<dbReference type="GO" id="GO:0015918">
    <property type="term" value="P:sterol transport"/>
    <property type="evidence" value="ECO:0000318"/>
    <property type="project" value="GO_Central"/>
</dbReference>
<keyword evidence="3" id="KW-1185">Reference proteome</keyword>
<dbReference type="AlphaFoldDB" id="F0ZYL1"/>
<proteinExistence type="predicted"/>
<organism evidence="2 3">
    <name type="scientific">Dictyostelium purpureum</name>
    <name type="common">Slime mold</name>
    <dbReference type="NCBI Taxonomy" id="5786"/>
    <lineage>
        <taxon>Eukaryota</taxon>
        <taxon>Amoebozoa</taxon>
        <taxon>Evosea</taxon>
        <taxon>Eumycetozoa</taxon>
        <taxon>Dictyostelia</taxon>
        <taxon>Dictyosteliales</taxon>
        <taxon>Dictyosteliaceae</taxon>
        <taxon>Dictyostelium</taxon>
    </lineage>
</organism>
<evidence type="ECO:0000313" key="2">
    <source>
        <dbReference type="EMBL" id="EGC30979.1"/>
    </source>
</evidence>
<evidence type="ECO:0000256" key="1">
    <source>
        <dbReference type="SAM" id="SignalP"/>
    </source>
</evidence>
<protein>
    <recommendedName>
        <fullName evidence="4">MD-2-related lipid-recognition domain-containing protein</fullName>
    </recommendedName>
</protein>
<reference evidence="3" key="1">
    <citation type="journal article" date="2011" name="Genome Biol.">
        <title>Comparative genomics of the social amoebae Dictyostelium discoideum and Dictyostelium purpureum.</title>
        <authorList>
            <consortium name="US DOE Joint Genome Institute (JGI-PGF)"/>
            <person name="Sucgang R."/>
            <person name="Kuo A."/>
            <person name="Tian X."/>
            <person name="Salerno W."/>
            <person name="Parikh A."/>
            <person name="Feasley C.L."/>
            <person name="Dalin E."/>
            <person name="Tu H."/>
            <person name="Huang E."/>
            <person name="Barry K."/>
            <person name="Lindquist E."/>
            <person name="Shapiro H."/>
            <person name="Bruce D."/>
            <person name="Schmutz J."/>
            <person name="Salamov A."/>
            <person name="Fey P."/>
            <person name="Gaudet P."/>
            <person name="Anjard C."/>
            <person name="Babu M.M."/>
            <person name="Basu S."/>
            <person name="Bushmanova Y."/>
            <person name="van der Wel H."/>
            <person name="Katoh-Kurasawa M."/>
            <person name="Dinh C."/>
            <person name="Coutinho P.M."/>
            <person name="Saito T."/>
            <person name="Elias M."/>
            <person name="Schaap P."/>
            <person name="Kay R.R."/>
            <person name="Henrissat B."/>
            <person name="Eichinger L."/>
            <person name="Rivero F."/>
            <person name="Putnam N.H."/>
            <person name="West C.M."/>
            <person name="Loomis W.F."/>
            <person name="Chisholm R.L."/>
            <person name="Shaulsky G."/>
            <person name="Strassmann J.E."/>
            <person name="Queller D.C."/>
            <person name="Kuspa A."/>
            <person name="Grigoriev I.V."/>
        </authorList>
    </citation>
    <scope>NUCLEOTIDE SEQUENCE [LARGE SCALE GENOMIC DNA]</scope>
    <source>
        <strain evidence="3">QSDP1</strain>
    </source>
</reference>